<feature type="compositionally biased region" description="Polar residues" evidence="18">
    <location>
        <begin position="225"/>
        <end position="235"/>
    </location>
</feature>
<dbReference type="Gene3D" id="3.30.200.20">
    <property type="entry name" value="Phosphorylase Kinase, domain 1"/>
    <property type="match status" value="2"/>
</dbReference>
<accession>A0ABR4J255</accession>
<keyword evidence="9 17" id="KW-0547">Nucleotide-binding</keyword>
<evidence type="ECO:0000256" key="8">
    <source>
        <dbReference type="ARBA" id="ARBA00022679"/>
    </source>
</evidence>
<comment type="subcellular location">
    <subcellularLocation>
        <location evidence="2">Chromosome</location>
        <location evidence="2">Telomere</location>
    </subcellularLocation>
</comment>
<dbReference type="InterPro" id="IPR011009">
    <property type="entry name" value="Kinase-like_dom_sf"/>
</dbReference>
<feature type="binding site" evidence="17">
    <location>
        <position position="70"/>
    </location>
    <ligand>
        <name>ATP</name>
        <dbReference type="ChEBI" id="CHEBI:30616"/>
    </ligand>
</feature>
<dbReference type="Proteomes" id="UP001610446">
    <property type="component" value="Unassembled WGS sequence"/>
</dbReference>
<keyword evidence="12" id="KW-0158">Chromosome</keyword>
<evidence type="ECO:0000256" key="2">
    <source>
        <dbReference type="ARBA" id="ARBA00004574"/>
    </source>
</evidence>
<evidence type="ECO:0000256" key="1">
    <source>
        <dbReference type="ARBA" id="ARBA00003747"/>
    </source>
</evidence>
<dbReference type="InterPro" id="IPR051334">
    <property type="entry name" value="SRPK"/>
</dbReference>
<evidence type="ECO:0000256" key="16">
    <source>
        <dbReference type="ARBA" id="ARBA00048679"/>
    </source>
</evidence>
<dbReference type="EC" id="2.7.11.1" evidence="4"/>
<evidence type="ECO:0000256" key="10">
    <source>
        <dbReference type="ARBA" id="ARBA00022777"/>
    </source>
</evidence>
<evidence type="ECO:0000256" key="6">
    <source>
        <dbReference type="ARBA" id="ARBA00019973"/>
    </source>
</evidence>
<evidence type="ECO:0000256" key="5">
    <source>
        <dbReference type="ARBA" id="ARBA00013948"/>
    </source>
</evidence>
<dbReference type="InterPro" id="IPR017441">
    <property type="entry name" value="Protein_kinase_ATP_BS"/>
</dbReference>
<dbReference type="PROSITE" id="PS00107">
    <property type="entry name" value="PROTEIN_KINASE_ATP"/>
    <property type="match status" value="1"/>
</dbReference>
<evidence type="ECO:0000256" key="12">
    <source>
        <dbReference type="ARBA" id="ARBA00022895"/>
    </source>
</evidence>
<comment type="catalytic activity">
    <reaction evidence="15">
        <text>L-threonyl-[protein] + ATP = O-phospho-L-threonyl-[protein] + ADP + H(+)</text>
        <dbReference type="Rhea" id="RHEA:46608"/>
        <dbReference type="Rhea" id="RHEA-COMP:11060"/>
        <dbReference type="Rhea" id="RHEA-COMP:11605"/>
        <dbReference type="ChEBI" id="CHEBI:15378"/>
        <dbReference type="ChEBI" id="CHEBI:30013"/>
        <dbReference type="ChEBI" id="CHEBI:30616"/>
        <dbReference type="ChEBI" id="CHEBI:61977"/>
        <dbReference type="ChEBI" id="CHEBI:456216"/>
        <dbReference type="EC" id="2.7.11.1"/>
    </reaction>
</comment>
<keyword evidence="7" id="KW-0723">Serine/threonine-protein kinase</keyword>
<name>A0ABR4J255_9EURO</name>
<evidence type="ECO:0000256" key="17">
    <source>
        <dbReference type="PROSITE-ProRule" id="PRU10141"/>
    </source>
</evidence>
<evidence type="ECO:0000256" key="4">
    <source>
        <dbReference type="ARBA" id="ARBA00012513"/>
    </source>
</evidence>
<dbReference type="SUPFAM" id="SSF56112">
    <property type="entry name" value="Protein kinase-like (PK-like)"/>
    <property type="match status" value="1"/>
</dbReference>
<comment type="function">
    <text evidence="1">Component of the EKC/KEOPS complex that is required for the formation of a threonylcarbamoyl group on adenosine at position 37 (t(6)A37) in tRNAs that read codons beginning with adenine. The complex is probably involved in the transfer of the threonylcarbamoyl moiety of threonylcarbamoyl-AMP (TC-AMP) to the N6 group of A37. BUD32 has ATPase activity in the context of the EKC/KEOPS complex and likely plays a supporting role to the catalytic subunit KAE1. The EKC/KEOPS complex also promotes both telomere uncapping and telomere elongation. The complex is required for efficient recruitment of transcriptional coactivators.</text>
</comment>
<protein>
    <recommendedName>
        <fullName evidence="6">EKC/KEOPS complex subunit BUD32</fullName>
        <ecNumber evidence="4">2.7.11.1</ecNumber>
    </recommendedName>
    <alternativeName>
        <fullName evidence="13 14">Atypical Serine/threonine protein kinase BUD32</fullName>
    </alternativeName>
    <alternativeName>
        <fullName evidence="5">EKC/KEOPS complex subunit bud32</fullName>
    </alternativeName>
</protein>
<evidence type="ECO:0000256" key="13">
    <source>
        <dbReference type="ARBA" id="ARBA00030980"/>
    </source>
</evidence>
<proteinExistence type="predicted"/>
<organism evidence="20 21">
    <name type="scientific">Aspergillus pseudoustus</name>
    <dbReference type="NCBI Taxonomy" id="1810923"/>
    <lineage>
        <taxon>Eukaryota</taxon>
        <taxon>Fungi</taxon>
        <taxon>Dikarya</taxon>
        <taxon>Ascomycota</taxon>
        <taxon>Pezizomycotina</taxon>
        <taxon>Eurotiomycetes</taxon>
        <taxon>Eurotiomycetidae</taxon>
        <taxon>Eurotiales</taxon>
        <taxon>Aspergillaceae</taxon>
        <taxon>Aspergillus</taxon>
        <taxon>Aspergillus subgen. Nidulantes</taxon>
    </lineage>
</organism>
<gene>
    <name evidence="20" type="ORF">BJY01DRAFT_239234</name>
</gene>
<comment type="catalytic activity">
    <reaction evidence="16">
        <text>L-seryl-[protein] + ATP = O-phospho-L-seryl-[protein] + ADP + H(+)</text>
        <dbReference type="Rhea" id="RHEA:17989"/>
        <dbReference type="Rhea" id="RHEA-COMP:9863"/>
        <dbReference type="Rhea" id="RHEA-COMP:11604"/>
        <dbReference type="ChEBI" id="CHEBI:15378"/>
        <dbReference type="ChEBI" id="CHEBI:29999"/>
        <dbReference type="ChEBI" id="CHEBI:30616"/>
        <dbReference type="ChEBI" id="CHEBI:83421"/>
        <dbReference type="ChEBI" id="CHEBI:456216"/>
        <dbReference type="EC" id="2.7.11.1"/>
    </reaction>
</comment>
<sequence length="401" mass="45461">MPPVQYKFVDEVERLDFYVPGGYHPVKLGDIFCAGRYTIVHKLGFGRSATTWLAEDTQEQRLADSDLPGKALIQNLFDSFTISGPNGIHRCLVTDAARLNLNELKEYPYHRLLPLSAARAIAAQLVLGVQFIHSQGVVHGDLRLSNILLKLPTDMQDMTLEQLRAKTGEQSKQLVIREDGAALGLGDLPELIVPIWLGTDGDKVTIGDSPILIVDFGETFDPNKTKQYTARTPRQFSPPESRFADAGGSDDPLTFPGDMWTLACAMWDILGSGPPFESLAVSLDEVTMEHVELLGRLPDRWWVEWKERRNWFNEDGSKKVMEELRQRYGNTHRYWDTRKHGLGMFSAEEEKAFRAMMSLMLVLEPGKRATIDEVVQCEWMQRWGLSEWRKIQDVVNRAEGV</sequence>
<evidence type="ECO:0000256" key="9">
    <source>
        <dbReference type="ARBA" id="ARBA00022741"/>
    </source>
</evidence>
<evidence type="ECO:0000256" key="7">
    <source>
        <dbReference type="ARBA" id="ARBA00022527"/>
    </source>
</evidence>
<dbReference type="InterPro" id="IPR008266">
    <property type="entry name" value="Tyr_kinase_AS"/>
</dbReference>
<dbReference type="Gene3D" id="1.10.510.10">
    <property type="entry name" value="Transferase(Phosphotransferase) domain 1"/>
    <property type="match status" value="1"/>
</dbReference>
<dbReference type="SMART" id="SM00220">
    <property type="entry name" value="S_TKc"/>
    <property type="match status" value="1"/>
</dbReference>
<keyword evidence="10" id="KW-0418">Kinase</keyword>
<evidence type="ECO:0000313" key="20">
    <source>
        <dbReference type="EMBL" id="KAL2834106.1"/>
    </source>
</evidence>
<feature type="region of interest" description="Disordered" evidence="18">
    <location>
        <begin position="224"/>
        <end position="247"/>
    </location>
</feature>
<comment type="caution">
    <text evidence="20">The sequence shown here is derived from an EMBL/GenBank/DDBJ whole genome shotgun (WGS) entry which is preliminary data.</text>
</comment>
<dbReference type="Pfam" id="PF00069">
    <property type="entry name" value="Pkinase"/>
    <property type="match status" value="1"/>
</dbReference>
<evidence type="ECO:0000256" key="3">
    <source>
        <dbReference type="ARBA" id="ARBA00011534"/>
    </source>
</evidence>
<evidence type="ECO:0000259" key="19">
    <source>
        <dbReference type="PROSITE" id="PS50011"/>
    </source>
</evidence>
<evidence type="ECO:0000256" key="14">
    <source>
        <dbReference type="ARBA" id="ARBA00033194"/>
    </source>
</evidence>
<evidence type="ECO:0000256" key="15">
    <source>
        <dbReference type="ARBA" id="ARBA00047899"/>
    </source>
</evidence>
<keyword evidence="12" id="KW-0779">Telomere</keyword>
<dbReference type="EMBL" id="JBFXLU010000227">
    <property type="protein sequence ID" value="KAL2834106.1"/>
    <property type="molecule type" value="Genomic_DNA"/>
</dbReference>
<keyword evidence="8" id="KW-0808">Transferase</keyword>
<dbReference type="InterPro" id="IPR000719">
    <property type="entry name" value="Prot_kinase_dom"/>
</dbReference>
<dbReference type="PROSITE" id="PS00109">
    <property type="entry name" value="PROTEIN_KINASE_TYR"/>
    <property type="match status" value="1"/>
</dbReference>
<feature type="domain" description="Protein kinase" evidence="19">
    <location>
        <begin position="12"/>
        <end position="380"/>
    </location>
</feature>
<reference evidence="20 21" key="1">
    <citation type="submission" date="2024-07" db="EMBL/GenBank/DDBJ databases">
        <title>Section-level genome sequencing and comparative genomics of Aspergillus sections Usti and Cavernicolus.</title>
        <authorList>
            <consortium name="Lawrence Berkeley National Laboratory"/>
            <person name="Nybo J.L."/>
            <person name="Vesth T.C."/>
            <person name="Theobald S."/>
            <person name="Frisvad J.C."/>
            <person name="Larsen T.O."/>
            <person name="Kjaerboelling I."/>
            <person name="Rothschild-Mancinelli K."/>
            <person name="Lyhne E.K."/>
            <person name="Kogle M.E."/>
            <person name="Barry K."/>
            <person name="Clum A."/>
            <person name="Na H."/>
            <person name="Ledsgaard L."/>
            <person name="Lin J."/>
            <person name="Lipzen A."/>
            <person name="Kuo A."/>
            <person name="Riley R."/>
            <person name="Mondo S."/>
            <person name="Labutti K."/>
            <person name="Haridas S."/>
            <person name="Pangalinan J."/>
            <person name="Salamov A.A."/>
            <person name="Simmons B.A."/>
            <person name="Magnuson J.K."/>
            <person name="Chen J."/>
            <person name="Drula E."/>
            <person name="Henrissat B."/>
            <person name="Wiebenga A."/>
            <person name="Lubbers R.J."/>
            <person name="Gomes A.C."/>
            <person name="Makela M.R."/>
            <person name="Stajich J."/>
            <person name="Grigoriev I.V."/>
            <person name="Mortensen U.H."/>
            <person name="De Vries R.P."/>
            <person name="Baker S.E."/>
            <person name="Andersen M.R."/>
        </authorList>
    </citation>
    <scope>NUCLEOTIDE SEQUENCE [LARGE SCALE GENOMIC DNA]</scope>
    <source>
        <strain evidence="20 21">CBS 123904</strain>
    </source>
</reference>
<keyword evidence="11 17" id="KW-0067">ATP-binding</keyword>
<dbReference type="PANTHER" id="PTHR47634">
    <property type="entry name" value="PROTEIN KINASE DOMAIN-CONTAINING PROTEIN-RELATED"/>
    <property type="match status" value="1"/>
</dbReference>
<evidence type="ECO:0000313" key="21">
    <source>
        <dbReference type="Proteomes" id="UP001610446"/>
    </source>
</evidence>
<comment type="subunit">
    <text evidence="3">Component of the EKC/KEOPS complex composed of at least BUD32, CGI121, GON7, KAE1 and PCC1; the whole complex dimerizes.</text>
</comment>
<evidence type="ECO:0000256" key="18">
    <source>
        <dbReference type="SAM" id="MobiDB-lite"/>
    </source>
</evidence>
<dbReference type="PANTHER" id="PTHR47634:SF9">
    <property type="entry name" value="PROTEIN KINASE DOMAIN-CONTAINING PROTEIN-RELATED"/>
    <property type="match status" value="1"/>
</dbReference>
<keyword evidence="21" id="KW-1185">Reference proteome</keyword>
<evidence type="ECO:0000256" key="11">
    <source>
        <dbReference type="ARBA" id="ARBA00022840"/>
    </source>
</evidence>
<dbReference type="PROSITE" id="PS50011">
    <property type="entry name" value="PROTEIN_KINASE_DOM"/>
    <property type="match status" value="1"/>
</dbReference>